<dbReference type="InterPro" id="IPR010499">
    <property type="entry name" value="AraC_E-bd"/>
</dbReference>
<gene>
    <name evidence="2" type="ORF">GK108_02480</name>
</gene>
<dbReference type="SMART" id="SM00871">
    <property type="entry name" value="AraC_E_bind"/>
    <property type="match status" value="1"/>
</dbReference>
<comment type="caution">
    <text evidence="2">The sequence shown here is derived from an EMBL/GenBank/DDBJ whole genome shotgun (WGS) entry which is preliminary data.</text>
</comment>
<evidence type="ECO:0000313" key="2">
    <source>
        <dbReference type="EMBL" id="NDU93725.1"/>
    </source>
</evidence>
<accession>A0A6L9KZP4</accession>
<dbReference type="EMBL" id="JAAFZH010000001">
    <property type="protein sequence ID" value="NDU93725.1"/>
    <property type="molecule type" value="Genomic_DNA"/>
</dbReference>
<dbReference type="InterPro" id="IPR011256">
    <property type="entry name" value="Reg_factor_effector_dom_sf"/>
</dbReference>
<dbReference type="InterPro" id="IPR029442">
    <property type="entry name" value="GyrI-like"/>
</dbReference>
<proteinExistence type="predicted"/>
<dbReference type="SUPFAM" id="SSF55136">
    <property type="entry name" value="Probable bacterial effector-binding domain"/>
    <property type="match status" value="1"/>
</dbReference>
<evidence type="ECO:0000313" key="3">
    <source>
        <dbReference type="Proteomes" id="UP000474175"/>
    </source>
</evidence>
<dbReference type="Gene3D" id="3.20.80.10">
    <property type="entry name" value="Regulatory factor, effector binding domain"/>
    <property type="match status" value="1"/>
</dbReference>
<keyword evidence="3" id="KW-1185">Reference proteome</keyword>
<reference evidence="2 3" key="1">
    <citation type="submission" date="2020-02" db="EMBL/GenBank/DDBJ databases">
        <title>Draft genome sequence of two Spirosoma agri KCTC 52727 and Spirosoma terrae KCTC 52035.</title>
        <authorList>
            <person name="Rojas J."/>
            <person name="Ambika Manirajan B."/>
            <person name="Suarez C."/>
            <person name="Ratering S."/>
            <person name="Schnell S."/>
        </authorList>
    </citation>
    <scope>NUCLEOTIDE SEQUENCE [LARGE SCALE GENOMIC DNA]</scope>
    <source>
        <strain evidence="2 3">KCTC 52035</strain>
    </source>
</reference>
<name>A0A6L9KZP4_9BACT</name>
<dbReference type="AlphaFoldDB" id="A0A6L9KZP4"/>
<dbReference type="Proteomes" id="UP000474175">
    <property type="component" value="Unassembled WGS sequence"/>
</dbReference>
<protein>
    <submittedName>
        <fullName evidence="2">GyrI-like domain-containing protein</fullName>
    </submittedName>
</protein>
<sequence>MTTQLSIPENALSVQETNSFTALTFTTRTTLSTLSQHVRTVAEDLYAEANRLNLDVSGPIYWVYTGASGDENQEFQLEIALPIAQEREASSEFSYKTFPSFRCASYTYAGPWSDFKEVYSILFSQLYREGYQGTGNVREVYTVIDFENQENCITDIQIGIA</sequence>
<dbReference type="RefSeq" id="WP_163942225.1">
    <property type="nucleotide sequence ID" value="NZ_JAAFZH010000001.1"/>
</dbReference>
<evidence type="ECO:0000259" key="1">
    <source>
        <dbReference type="SMART" id="SM00871"/>
    </source>
</evidence>
<dbReference type="Pfam" id="PF06445">
    <property type="entry name" value="GyrI-like"/>
    <property type="match status" value="1"/>
</dbReference>
<feature type="domain" description="AraC effector-binding" evidence="1">
    <location>
        <begin position="10"/>
        <end position="161"/>
    </location>
</feature>
<organism evidence="2 3">
    <name type="scientific">Spirosoma terrae</name>
    <dbReference type="NCBI Taxonomy" id="1968276"/>
    <lineage>
        <taxon>Bacteria</taxon>
        <taxon>Pseudomonadati</taxon>
        <taxon>Bacteroidota</taxon>
        <taxon>Cytophagia</taxon>
        <taxon>Cytophagales</taxon>
        <taxon>Cytophagaceae</taxon>
        <taxon>Spirosoma</taxon>
    </lineage>
</organism>